<reference evidence="3" key="1">
    <citation type="journal article" date="2019" name="Int. J. Syst. Evol. Microbiol.">
        <title>The Global Catalogue of Microorganisms (GCM) 10K type strain sequencing project: providing services to taxonomists for standard genome sequencing and annotation.</title>
        <authorList>
            <consortium name="The Broad Institute Genomics Platform"/>
            <consortium name="The Broad Institute Genome Sequencing Center for Infectious Disease"/>
            <person name="Wu L."/>
            <person name="Ma J."/>
        </authorList>
    </citation>
    <scope>NUCLEOTIDE SEQUENCE [LARGE SCALE GENOMIC DNA]</scope>
    <source>
        <strain evidence="3">NBRC 110140</strain>
    </source>
</reference>
<dbReference type="Gene3D" id="3.30.450.40">
    <property type="match status" value="1"/>
</dbReference>
<evidence type="ECO:0000313" key="3">
    <source>
        <dbReference type="Proteomes" id="UP001156694"/>
    </source>
</evidence>
<dbReference type="EMBL" id="BSNN01000008">
    <property type="protein sequence ID" value="GLQ36092.1"/>
    <property type="molecule type" value="Genomic_DNA"/>
</dbReference>
<dbReference type="RefSeq" id="WP_284379556.1">
    <property type="nucleotide sequence ID" value="NZ_BSNN01000008.1"/>
</dbReference>
<sequence length="239" mass="26573">MENNDQLSEIRTRILADPDALLNDQEVMRALVSASDPSANNNVIDLKSVVLRRLEERLDEMEGQKSTILSAAYENISTTNQVHRAILEVLGPNTFTGFLEFLRGPWAESLQVSVARLCLEAPAVPLTDMPPLQREFGPGVVFLQRGEIDYYITLGRDTAARPITLRQVKKGVPKIHGVHAENIRSEALLKIDLGPGNRPGMIMLGSDNPDQFVPNMGTDLLVFYGSVFERLVQSWLAHE</sequence>
<keyword evidence="1" id="KW-0175">Coiled coil</keyword>
<keyword evidence="3" id="KW-1185">Reference proteome</keyword>
<dbReference type="Pfam" id="PF04340">
    <property type="entry name" value="DUF484"/>
    <property type="match status" value="1"/>
</dbReference>
<evidence type="ECO:0000256" key="1">
    <source>
        <dbReference type="SAM" id="Coils"/>
    </source>
</evidence>
<organism evidence="2 3">
    <name type="scientific">Amylibacter marinus</name>
    <dbReference type="NCBI Taxonomy" id="1475483"/>
    <lineage>
        <taxon>Bacteria</taxon>
        <taxon>Pseudomonadati</taxon>
        <taxon>Pseudomonadota</taxon>
        <taxon>Alphaproteobacteria</taxon>
        <taxon>Rhodobacterales</taxon>
        <taxon>Paracoccaceae</taxon>
        <taxon>Amylibacter</taxon>
    </lineage>
</organism>
<protein>
    <submittedName>
        <fullName evidence="2">Tyrosine recombinase XerC</fullName>
    </submittedName>
</protein>
<name>A0ABQ5VY04_9RHOB</name>
<dbReference type="InterPro" id="IPR007435">
    <property type="entry name" value="DUF484"/>
</dbReference>
<comment type="caution">
    <text evidence="2">The sequence shown here is derived from an EMBL/GenBank/DDBJ whole genome shotgun (WGS) entry which is preliminary data.</text>
</comment>
<gene>
    <name evidence="2" type="ORF">GCM10007939_23760</name>
</gene>
<feature type="coiled-coil region" evidence="1">
    <location>
        <begin position="44"/>
        <end position="71"/>
    </location>
</feature>
<evidence type="ECO:0000313" key="2">
    <source>
        <dbReference type="EMBL" id="GLQ36092.1"/>
    </source>
</evidence>
<dbReference type="Proteomes" id="UP001156694">
    <property type="component" value="Unassembled WGS sequence"/>
</dbReference>
<dbReference type="InterPro" id="IPR029016">
    <property type="entry name" value="GAF-like_dom_sf"/>
</dbReference>
<proteinExistence type="predicted"/>
<accession>A0ABQ5VY04</accession>